<evidence type="ECO:0000256" key="1">
    <source>
        <dbReference type="SAM" id="Phobius"/>
    </source>
</evidence>
<evidence type="ECO:0000313" key="3">
    <source>
        <dbReference type="Proteomes" id="UP000070539"/>
    </source>
</evidence>
<dbReference type="Proteomes" id="UP000070539">
    <property type="component" value="Unassembled WGS sequence"/>
</dbReference>
<dbReference type="AlphaFoldDB" id="A0A136WC89"/>
<evidence type="ECO:0000313" key="2">
    <source>
        <dbReference type="EMBL" id="KXL52118.1"/>
    </source>
</evidence>
<name>A0A136WC89_9FIRM</name>
<accession>A0A136WC89</accession>
<keyword evidence="1" id="KW-0472">Membrane</keyword>
<proteinExistence type="predicted"/>
<gene>
    <name evidence="2" type="ORF">CLNEO_24670</name>
</gene>
<evidence type="ECO:0008006" key="4">
    <source>
        <dbReference type="Google" id="ProtNLM"/>
    </source>
</evidence>
<keyword evidence="1" id="KW-0812">Transmembrane</keyword>
<dbReference type="InterPro" id="IPR009706">
    <property type="entry name" value="DUF1287"/>
</dbReference>
<protein>
    <recommendedName>
        <fullName evidence="4">DUF1287 domain-containing protein</fullName>
    </recommendedName>
</protein>
<dbReference type="RefSeq" id="WP_330382604.1">
    <property type="nucleotide sequence ID" value="NZ_LRVM01000010.1"/>
</dbReference>
<organism evidence="2 3">
    <name type="scientific">Anaerotignum neopropionicum</name>
    <dbReference type="NCBI Taxonomy" id="36847"/>
    <lineage>
        <taxon>Bacteria</taxon>
        <taxon>Bacillati</taxon>
        <taxon>Bacillota</taxon>
        <taxon>Clostridia</taxon>
        <taxon>Lachnospirales</taxon>
        <taxon>Anaerotignaceae</taxon>
        <taxon>Anaerotignum</taxon>
    </lineage>
</organism>
<dbReference type="EMBL" id="LRVM01000010">
    <property type="protein sequence ID" value="KXL52118.1"/>
    <property type="molecule type" value="Genomic_DNA"/>
</dbReference>
<feature type="transmembrane region" description="Helical" evidence="1">
    <location>
        <begin position="12"/>
        <end position="30"/>
    </location>
</feature>
<keyword evidence="3" id="KW-1185">Reference proteome</keyword>
<dbReference type="Pfam" id="PF06940">
    <property type="entry name" value="DUF1287"/>
    <property type="match status" value="1"/>
</dbReference>
<comment type="caution">
    <text evidence="2">The sequence shown here is derived from an EMBL/GenBank/DDBJ whole genome shotgun (WGS) entry which is preliminary data.</text>
</comment>
<sequence>MKQNTMKRKKRAFFTLIGIAFIIVVIYIFYRFNIIPHKKYSNEDFNIQQYVSEVDRDSDGIDDQTDILEGVRNYVSTNPKYKSKYYETGYPDDEYGVCTDVVAFGLRSGGYDLMELVNEDILNHRELYNIETVNKNIDFRRVRNLRVYFTNNAISLTTDRSDIEQWQGGDIVVFNGHIGIVSDNRNKKGVPFIIHHAYPFQINYEEDILENRNDIIGHYRIS</sequence>
<reference evidence="2 3" key="1">
    <citation type="submission" date="2016-01" db="EMBL/GenBank/DDBJ databases">
        <title>Genome sequence of Clostridium neopropionicum X4, DSM-3847.</title>
        <authorList>
            <person name="Poehlein A."/>
            <person name="Beck M.H."/>
            <person name="Bengelsdorf F.R."/>
            <person name="Daniel R."/>
            <person name="Duerre P."/>
        </authorList>
    </citation>
    <scope>NUCLEOTIDE SEQUENCE [LARGE SCALE GENOMIC DNA]</scope>
    <source>
        <strain evidence="2 3">DSM-3847</strain>
    </source>
</reference>
<keyword evidence="1" id="KW-1133">Transmembrane helix</keyword>
<dbReference type="PATRIC" id="fig|36847.3.peg.2886"/>